<feature type="domain" description="Signal transduction histidine kinase subgroup 3 dimerisation and phosphoacceptor" evidence="9">
    <location>
        <begin position="43"/>
        <end position="107"/>
    </location>
</feature>
<evidence type="ECO:0000256" key="7">
    <source>
        <dbReference type="ARBA" id="ARBA00022840"/>
    </source>
</evidence>
<sequence length="241" mass="26174">MNISEGKELVTVLNYPNAAHAGTESGYPAPEHAALIELLLMEERQRLAGDLHDIVGYTLTTAIVQIDAIRRLLEQNPDAGVQKLNLLQEAVRTGLEEIRKSVRSLKEGNVDFDLAAELSRLAETTKAATGANVRLELSAPTECLNAYQKKVIYYTVQEGLTNGIRHGNSTRFTLSMLCNSGNLELVLSNKGKPYVQCAPGFGLTTMQGRIASLGGTMTLTSTGEGCRLHILLPLFRPYCAS</sequence>
<dbReference type="GO" id="GO:0016020">
    <property type="term" value="C:membrane"/>
    <property type="evidence" value="ECO:0007669"/>
    <property type="project" value="InterPro"/>
</dbReference>
<dbReference type="Proteomes" id="UP000515679">
    <property type="component" value="Chromosome"/>
</dbReference>
<dbReference type="KEGG" id="cchl:FPL14_12695"/>
<evidence type="ECO:0000256" key="8">
    <source>
        <dbReference type="ARBA" id="ARBA00023012"/>
    </source>
</evidence>
<dbReference type="GO" id="GO:0000155">
    <property type="term" value="F:phosphorelay sensor kinase activity"/>
    <property type="evidence" value="ECO:0007669"/>
    <property type="project" value="InterPro"/>
</dbReference>
<dbReference type="InterPro" id="IPR011712">
    <property type="entry name" value="Sig_transdc_His_kin_sub3_dim/P"/>
</dbReference>
<evidence type="ECO:0000313" key="10">
    <source>
        <dbReference type="EMBL" id="QMV41952.1"/>
    </source>
</evidence>
<dbReference type="PANTHER" id="PTHR24421">
    <property type="entry name" value="NITRATE/NITRITE SENSOR PROTEIN NARX-RELATED"/>
    <property type="match status" value="1"/>
</dbReference>
<evidence type="ECO:0000256" key="5">
    <source>
        <dbReference type="ARBA" id="ARBA00022741"/>
    </source>
</evidence>
<dbReference type="Gene3D" id="1.20.5.1930">
    <property type="match status" value="1"/>
</dbReference>
<dbReference type="Gene3D" id="3.30.565.10">
    <property type="entry name" value="Histidine kinase-like ATPase, C-terminal domain"/>
    <property type="match status" value="1"/>
</dbReference>
<evidence type="ECO:0000259" key="9">
    <source>
        <dbReference type="Pfam" id="PF07730"/>
    </source>
</evidence>
<comment type="catalytic activity">
    <reaction evidence="1">
        <text>ATP + protein L-histidine = ADP + protein N-phospho-L-histidine.</text>
        <dbReference type="EC" id="2.7.13.3"/>
    </reaction>
</comment>
<accession>A0A7G5BYB8</accession>
<dbReference type="PANTHER" id="PTHR24421:SF10">
    <property type="entry name" value="NITRATE_NITRITE SENSOR PROTEIN NARQ"/>
    <property type="match status" value="1"/>
</dbReference>
<dbReference type="GO" id="GO:0046983">
    <property type="term" value="F:protein dimerization activity"/>
    <property type="evidence" value="ECO:0007669"/>
    <property type="project" value="InterPro"/>
</dbReference>
<dbReference type="Pfam" id="PF07730">
    <property type="entry name" value="HisKA_3"/>
    <property type="match status" value="1"/>
</dbReference>
<dbReference type="InterPro" id="IPR050482">
    <property type="entry name" value="Sensor_HK_TwoCompSys"/>
</dbReference>
<keyword evidence="11" id="KW-1185">Reference proteome</keyword>
<keyword evidence="7" id="KW-0067">ATP-binding</keyword>
<keyword evidence="3" id="KW-0597">Phosphoprotein</keyword>
<organism evidence="10 11">
    <name type="scientific">Cohnella cholangitidis</name>
    <dbReference type="NCBI Taxonomy" id="2598458"/>
    <lineage>
        <taxon>Bacteria</taxon>
        <taxon>Bacillati</taxon>
        <taxon>Bacillota</taxon>
        <taxon>Bacilli</taxon>
        <taxon>Bacillales</taxon>
        <taxon>Paenibacillaceae</taxon>
        <taxon>Cohnella</taxon>
    </lineage>
</organism>
<dbReference type="EMBL" id="CP041969">
    <property type="protein sequence ID" value="QMV41952.1"/>
    <property type="molecule type" value="Genomic_DNA"/>
</dbReference>
<evidence type="ECO:0000256" key="2">
    <source>
        <dbReference type="ARBA" id="ARBA00012438"/>
    </source>
</evidence>
<keyword evidence="8" id="KW-0902">Two-component regulatory system</keyword>
<keyword evidence="6 10" id="KW-0418">Kinase</keyword>
<dbReference type="GO" id="GO:0005524">
    <property type="term" value="F:ATP binding"/>
    <property type="evidence" value="ECO:0007669"/>
    <property type="project" value="UniProtKB-KW"/>
</dbReference>
<dbReference type="EC" id="2.7.13.3" evidence="2"/>
<dbReference type="AlphaFoldDB" id="A0A7G5BYB8"/>
<name>A0A7G5BYB8_9BACL</name>
<evidence type="ECO:0000256" key="3">
    <source>
        <dbReference type="ARBA" id="ARBA00022553"/>
    </source>
</evidence>
<dbReference type="SUPFAM" id="SSF55874">
    <property type="entry name" value="ATPase domain of HSP90 chaperone/DNA topoisomerase II/histidine kinase"/>
    <property type="match status" value="1"/>
</dbReference>
<evidence type="ECO:0000256" key="6">
    <source>
        <dbReference type="ARBA" id="ARBA00022777"/>
    </source>
</evidence>
<gene>
    <name evidence="10" type="ORF">FPL14_12695</name>
</gene>
<keyword evidence="5" id="KW-0547">Nucleotide-binding</keyword>
<evidence type="ECO:0000313" key="11">
    <source>
        <dbReference type="Proteomes" id="UP000515679"/>
    </source>
</evidence>
<evidence type="ECO:0000256" key="4">
    <source>
        <dbReference type="ARBA" id="ARBA00022679"/>
    </source>
</evidence>
<protein>
    <recommendedName>
        <fullName evidence="2">histidine kinase</fullName>
        <ecNumber evidence="2">2.7.13.3</ecNumber>
    </recommendedName>
</protein>
<keyword evidence="4" id="KW-0808">Transferase</keyword>
<reference evidence="10 11" key="1">
    <citation type="submission" date="2019-07" db="EMBL/GenBank/DDBJ databases">
        <authorList>
            <person name="Kim J.K."/>
            <person name="Cheong H.-M."/>
            <person name="Choi Y."/>
            <person name="Hwang K.J."/>
            <person name="Lee S."/>
            <person name="Choi C."/>
        </authorList>
    </citation>
    <scope>NUCLEOTIDE SEQUENCE [LARGE SCALE GENOMIC DNA]</scope>
    <source>
        <strain evidence="10 11">KS 22</strain>
    </source>
</reference>
<evidence type="ECO:0000256" key="1">
    <source>
        <dbReference type="ARBA" id="ARBA00000085"/>
    </source>
</evidence>
<proteinExistence type="predicted"/>
<dbReference type="InterPro" id="IPR036890">
    <property type="entry name" value="HATPase_C_sf"/>
</dbReference>